<proteinExistence type="predicted"/>
<feature type="compositionally biased region" description="Low complexity" evidence="1">
    <location>
        <begin position="222"/>
        <end position="232"/>
    </location>
</feature>
<accession>A0ABQ7JNI2</accession>
<feature type="region of interest" description="Disordered" evidence="1">
    <location>
        <begin position="167"/>
        <end position="301"/>
    </location>
</feature>
<reference evidence="2 3" key="1">
    <citation type="journal article" date="2020" name="Fungal Divers.">
        <title>Resolving the Mortierellaceae phylogeny through synthesis of multi-gene phylogenetics and phylogenomics.</title>
        <authorList>
            <person name="Vandepol N."/>
            <person name="Liber J."/>
            <person name="Desiro A."/>
            <person name="Na H."/>
            <person name="Kennedy M."/>
            <person name="Barry K."/>
            <person name="Grigoriev I.V."/>
            <person name="Miller A.N."/>
            <person name="O'Donnell K."/>
            <person name="Stajich J.E."/>
            <person name="Bonito G."/>
        </authorList>
    </citation>
    <scope>NUCLEOTIDE SEQUENCE [LARGE SCALE GENOMIC DNA]</scope>
    <source>
        <strain evidence="2 3">AD045</strain>
    </source>
</reference>
<feature type="region of interest" description="Disordered" evidence="1">
    <location>
        <begin position="1"/>
        <end position="25"/>
    </location>
</feature>
<feature type="region of interest" description="Disordered" evidence="1">
    <location>
        <begin position="317"/>
        <end position="362"/>
    </location>
</feature>
<feature type="compositionally biased region" description="Basic and acidic residues" evidence="1">
    <location>
        <begin position="282"/>
        <end position="292"/>
    </location>
</feature>
<dbReference type="Proteomes" id="UP001194696">
    <property type="component" value="Unassembled WGS sequence"/>
</dbReference>
<comment type="caution">
    <text evidence="2">The sequence shown here is derived from an EMBL/GenBank/DDBJ whole genome shotgun (WGS) entry which is preliminary data.</text>
</comment>
<gene>
    <name evidence="2" type="ORF">BGZ96_000878</name>
</gene>
<sequence>MSYQQAPPPHLTPPPPSPPPASEYWNQYHENTNIQPNPPVLSFRAFHATHFSWPQRQAFFGGGAPEHYYHHPWLDSHSPLVPPVATDTLANPSEPTWDPYHDLAHHHQQSQQAVNEDKATTATAVAGDDNVPGASMFGLSQEAIEIFEFSRRFREEKRAALAEERARMARRRTKRRRLTRRGFAPDEGNSGSDDEPADLSEATDNNNNINKKKKDDLDDSSHSNSSSGSSSENESRGGSGGEEEEDDEFVVQSEPPATDVTFLTQPSRQRDRTRQKLYGLKKSPDTSKDKEMPSSTTSDEMWSIRMLEAMLNQTFIESLGGPETTTENQNNRRRSRYSSGKGGGKSQQQSQLVYWPGMPMRC</sequence>
<keyword evidence="3" id="KW-1185">Reference proteome</keyword>
<feature type="compositionally biased region" description="Basic residues" evidence="1">
    <location>
        <begin position="168"/>
        <end position="180"/>
    </location>
</feature>
<organism evidence="2 3">
    <name type="scientific">Linnemannia gamsii</name>
    <dbReference type="NCBI Taxonomy" id="64522"/>
    <lineage>
        <taxon>Eukaryota</taxon>
        <taxon>Fungi</taxon>
        <taxon>Fungi incertae sedis</taxon>
        <taxon>Mucoromycota</taxon>
        <taxon>Mortierellomycotina</taxon>
        <taxon>Mortierellomycetes</taxon>
        <taxon>Mortierellales</taxon>
        <taxon>Mortierellaceae</taxon>
        <taxon>Linnemannia</taxon>
    </lineage>
</organism>
<evidence type="ECO:0000256" key="1">
    <source>
        <dbReference type="SAM" id="MobiDB-lite"/>
    </source>
</evidence>
<feature type="compositionally biased region" description="Pro residues" evidence="1">
    <location>
        <begin position="1"/>
        <end position="21"/>
    </location>
</feature>
<evidence type="ECO:0000313" key="2">
    <source>
        <dbReference type="EMBL" id="KAG0282059.1"/>
    </source>
</evidence>
<evidence type="ECO:0000313" key="3">
    <source>
        <dbReference type="Proteomes" id="UP001194696"/>
    </source>
</evidence>
<dbReference type="EMBL" id="JAAAIM010001130">
    <property type="protein sequence ID" value="KAG0282059.1"/>
    <property type="molecule type" value="Genomic_DNA"/>
</dbReference>
<protein>
    <submittedName>
        <fullName evidence="2">Uncharacterized protein</fullName>
    </submittedName>
</protein>
<name>A0ABQ7JNI2_9FUNG</name>